<reference evidence="10" key="2">
    <citation type="journal article" date="2021" name="PeerJ">
        <title>Extensive microbial diversity within the chicken gut microbiome revealed by metagenomics and culture.</title>
        <authorList>
            <person name="Gilroy R."/>
            <person name="Ravi A."/>
            <person name="Getino M."/>
            <person name="Pursley I."/>
            <person name="Horton D.L."/>
            <person name="Alikhan N.F."/>
            <person name="Baker D."/>
            <person name="Gharbi K."/>
            <person name="Hall N."/>
            <person name="Watson M."/>
            <person name="Adriaenssens E.M."/>
            <person name="Foster-Nyarko E."/>
            <person name="Jarju S."/>
            <person name="Secka A."/>
            <person name="Antonio M."/>
            <person name="Oren A."/>
            <person name="Chaudhuri R.R."/>
            <person name="La Ragione R."/>
            <person name="Hildebrand F."/>
            <person name="Pallen M.J."/>
        </authorList>
    </citation>
    <scope>NUCLEOTIDE SEQUENCE</scope>
    <source>
        <strain evidence="10">ChiHcec3-6078</strain>
    </source>
</reference>
<keyword evidence="6 7" id="KW-0472">Membrane</keyword>
<comment type="caution">
    <text evidence="10">The sequence shown here is derived from an EMBL/GenBank/DDBJ whole genome shotgun (WGS) entry which is preliminary data.</text>
</comment>
<feature type="binding site" evidence="9">
    <location>
        <position position="231"/>
    </location>
    <ligand>
        <name>Mg(2+)</name>
        <dbReference type="ChEBI" id="CHEBI:18420"/>
    </ligand>
</feature>
<evidence type="ECO:0000256" key="2">
    <source>
        <dbReference type="ARBA" id="ARBA00005583"/>
    </source>
</evidence>
<feature type="transmembrane region" description="Helical" evidence="7">
    <location>
        <begin position="303"/>
        <end position="321"/>
    </location>
</feature>
<comment type="cofactor">
    <cofactor evidence="7 9">
        <name>Mg(2+)</name>
        <dbReference type="ChEBI" id="CHEBI:18420"/>
    </cofactor>
</comment>
<feature type="transmembrane region" description="Helical" evidence="7">
    <location>
        <begin position="151"/>
        <end position="172"/>
    </location>
</feature>
<dbReference type="InterPro" id="IPR000715">
    <property type="entry name" value="Glycosyl_transferase_4"/>
</dbReference>
<dbReference type="GO" id="GO:0009252">
    <property type="term" value="P:peptidoglycan biosynthetic process"/>
    <property type="evidence" value="ECO:0007669"/>
    <property type="project" value="UniProtKB-UniRule"/>
</dbReference>
<dbReference type="EC" id="2.7.8.13" evidence="7 8"/>
<reference evidence="10" key="1">
    <citation type="submission" date="2020-10" db="EMBL/GenBank/DDBJ databases">
        <authorList>
            <person name="Gilroy R."/>
        </authorList>
    </citation>
    <scope>NUCLEOTIDE SEQUENCE</scope>
    <source>
        <strain evidence="10">ChiHcec3-6078</strain>
    </source>
</reference>
<dbReference type="GO" id="GO:0008963">
    <property type="term" value="F:phospho-N-acetylmuramoyl-pentapeptide-transferase activity"/>
    <property type="evidence" value="ECO:0007669"/>
    <property type="project" value="UniProtKB-UniRule"/>
</dbReference>
<keyword evidence="7" id="KW-0961">Cell wall biogenesis/degradation</keyword>
<keyword evidence="4 7" id="KW-0812">Transmembrane</keyword>
<evidence type="ECO:0000256" key="5">
    <source>
        <dbReference type="ARBA" id="ARBA00022989"/>
    </source>
</evidence>
<comment type="similarity">
    <text evidence="2 7">Belongs to the glycosyltransferase 4 family. MraY subfamily.</text>
</comment>
<keyword evidence="7" id="KW-0131">Cell cycle</keyword>
<comment type="subcellular location">
    <subcellularLocation>
        <location evidence="7">Cell membrane</location>
        <topology evidence="7">Multi-pass membrane protein</topology>
    </subcellularLocation>
    <subcellularLocation>
        <location evidence="1">Membrane</location>
        <topology evidence="1">Multi-pass membrane protein</topology>
    </subcellularLocation>
</comment>
<feature type="transmembrane region" description="Helical" evidence="7">
    <location>
        <begin position="254"/>
        <end position="275"/>
    </location>
</feature>
<feature type="transmembrane region" description="Helical" evidence="7">
    <location>
        <begin position="6"/>
        <end position="28"/>
    </location>
</feature>
<evidence type="ECO:0000256" key="8">
    <source>
        <dbReference type="NCBIfam" id="TIGR00445"/>
    </source>
</evidence>
<dbReference type="GO" id="GO:0046872">
    <property type="term" value="F:metal ion binding"/>
    <property type="evidence" value="ECO:0007669"/>
    <property type="project" value="UniProtKB-KW"/>
</dbReference>
<evidence type="ECO:0000256" key="1">
    <source>
        <dbReference type="ARBA" id="ARBA00004141"/>
    </source>
</evidence>
<comment type="function">
    <text evidence="7">Catalyzes the initial step of the lipid cycle reactions in the biosynthesis of the cell wall peptidoglycan: transfers peptidoglycan precursor phospho-MurNAc-pentapeptide from UDP-MurNAc-pentapeptide onto the lipid carrier undecaprenyl phosphate, yielding undecaprenyl-pyrophosphoryl-MurNAc-pentapeptide, known as lipid I.</text>
</comment>
<gene>
    <name evidence="7" type="primary">mraY</name>
    <name evidence="10" type="ORF">IAC50_05135</name>
</gene>
<sequence>MDYIIIGIIIGASLIISMIITKVEIPVLKKKAGQNIREEGPKAHLSKAGTPSMGGIAIIAAASAVSAAASFLAGGSKTDMAIIIFVFIGFGLIGFFDDYLKVIKKNNLGLRAYQKFGLQIVISVILAVYLANYSQGSTLVYIPVADMYLDFGVWYIPFTVFVVLAMTNAVNLTDGLDGLASGVTALVSLFFAVAGLTYGLLSGAYFCAAMCGACLGFLVFNKNPAKVFMGDTGSLALGGGLAAAAIVMKLELMLIIAGLVYVIEALSVILQVIYFKATGGRRLFRMAPIHHHFEMAGFSETKVVAAFWIFTVICCAAGLAII</sequence>
<dbReference type="Pfam" id="PF10555">
    <property type="entry name" value="MraY_sig1"/>
    <property type="match status" value="1"/>
</dbReference>
<evidence type="ECO:0000256" key="7">
    <source>
        <dbReference type="HAMAP-Rule" id="MF_00038"/>
    </source>
</evidence>
<proteinExistence type="inferred from homology"/>
<dbReference type="PANTHER" id="PTHR22926">
    <property type="entry name" value="PHOSPHO-N-ACETYLMURAMOYL-PENTAPEPTIDE-TRANSFERASE"/>
    <property type="match status" value="1"/>
</dbReference>
<name>A0A9D1I008_9FIRM</name>
<dbReference type="AlphaFoldDB" id="A0A9D1I008"/>
<evidence type="ECO:0000256" key="4">
    <source>
        <dbReference type="ARBA" id="ARBA00022692"/>
    </source>
</evidence>
<evidence type="ECO:0000313" key="10">
    <source>
        <dbReference type="EMBL" id="HIU25861.1"/>
    </source>
</evidence>
<dbReference type="GO" id="GO:0051301">
    <property type="term" value="P:cell division"/>
    <property type="evidence" value="ECO:0007669"/>
    <property type="project" value="UniProtKB-KW"/>
</dbReference>
<dbReference type="PROSITE" id="PS01347">
    <property type="entry name" value="MRAY_1"/>
    <property type="match status" value="1"/>
</dbReference>
<dbReference type="NCBIfam" id="TIGR00445">
    <property type="entry name" value="mraY"/>
    <property type="match status" value="1"/>
</dbReference>
<dbReference type="PROSITE" id="PS01348">
    <property type="entry name" value="MRAY_2"/>
    <property type="match status" value="1"/>
</dbReference>
<keyword evidence="7 9" id="KW-0479">Metal-binding</keyword>
<organism evidence="10 11">
    <name type="scientific">Candidatus Allocopromorpha excrementigallinarum</name>
    <dbReference type="NCBI Taxonomy" id="2840742"/>
    <lineage>
        <taxon>Bacteria</taxon>
        <taxon>Bacillati</taxon>
        <taxon>Bacillota</taxon>
        <taxon>Clostridia</taxon>
        <taxon>Eubacteriales</taxon>
        <taxon>Eubacteriaceae</taxon>
        <taxon>Eubacteriaceae incertae sedis</taxon>
        <taxon>Candidatus Allocopromorpha</taxon>
    </lineage>
</organism>
<dbReference type="GO" id="GO:0071555">
    <property type="term" value="P:cell wall organization"/>
    <property type="evidence" value="ECO:0007669"/>
    <property type="project" value="UniProtKB-KW"/>
</dbReference>
<keyword evidence="7" id="KW-0573">Peptidoglycan synthesis</keyword>
<feature type="transmembrane region" description="Helical" evidence="7">
    <location>
        <begin position="179"/>
        <end position="197"/>
    </location>
</feature>
<dbReference type="HAMAP" id="MF_00038">
    <property type="entry name" value="MraY"/>
    <property type="match status" value="1"/>
</dbReference>
<comment type="pathway">
    <text evidence="7">Cell wall biogenesis; peptidoglycan biosynthesis.</text>
</comment>
<dbReference type="Proteomes" id="UP000824090">
    <property type="component" value="Unassembled WGS sequence"/>
</dbReference>
<protein>
    <recommendedName>
        <fullName evidence="7 8">Phospho-N-acetylmuramoyl-pentapeptide-transferase</fullName>
        <ecNumber evidence="7 8">2.7.8.13</ecNumber>
    </recommendedName>
    <alternativeName>
        <fullName evidence="7">UDP-MurNAc-pentapeptide phosphotransferase</fullName>
    </alternativeName>
</protein>
<feature type="transmembrane region" description="Helical" evidence="7">
    <location>
        <begin position="112"/>
        <end position="131"/>
    </location>
</feature>
<keyword evidence="7" id="KW-0132">Cell division</keyword>
<dbReference type="GO" id="GO:0008360">
    <property type="term" value="P:regulation of cell shape"/>
    <property type="evidence" value="ECO:0007669"/>
    <property type="project" value="UniProtKB-KW"/>
</dbReference>
<evidence type="ECO:0000256" key="3">
    <source>
        <dbReference type="ARBA" id="ARBA00022679"/>
    </source>
</evidence>
<dbReference type="CDD" id="cd06852">
    <property type="entry name" value="GT_MraY"/>
    <property type="match status" value="1"/>
</dbReference>
<keyword evidence="7" id="KW-1003">Cell membrane</keyword>
<evidence type="ECO:0000256" key="6">
    <source>
        <dbReference type="ARBA" id="ARBA00023136"/>
    </source>
</evidence>
<dbReference type="PANTHER" id="PTHR22926:SF5">
    <property type="entry name" value="PHOSPHO-N-ACETYLMURAMOYL-PENTAPEPTIDE-TRANSFERASE HOMOLOG"/>
    <property type="match status" value="1"/>
</dbReference>
<keyword evidence="7 9" id="KW-0460">Magnesium</keyword>
<evidence type="ECO:0000256" key="9">
    <source>
        <dbReference type="PIRSR" id="PIRSR600715-1"/>
    </source>
</evidence>
<feature type="transmembrane region" description="Helical" evidence="7">
    <location>
        <begin position="203"/>
        <end position="220"/>
    </location>
</feature>
<keyword evidence="5 7" id="KW-1133">Transmembrane helix</keyword>
<keyword evidence="7" id="KW-0133">Cell shape</keyword>
<feature type="transmembrane region" description="Helical" evidence="7">
    <location>
        <begin position="227"/>
        <end position="248"/>
    </location>
</feature>
<evidence type="ECO:0000313" key="11">
    <source>
        <dbReference type="Proteomes" id="UP000824090"/>
    </source>
</evidence>
<feature type="transmembrane region" description="Helical" evidence="7">
    <location>
        <begin position="49"/>
        <end position="74"/>
    </location>
</feature>
<comment type="catalytic activity">
    <reaction evidence="7">
        <text>UDP-N-acetyl-alpha-D-muramoyl-L-alanyl-gamma-D-glutamyl-meso-2,6-diaminopimeloyl-D-alanyl-D-alanine + di-trans,octa-cis-undecaprenyl phosphate = di-trans,octa-cis-undecaprenyl diphospho-N-acetyl-alpha-D-muramoyl-L-alanyl-D-glutamyl-meso-2,6-diaminopimeloyl-D-alanyl-D-alanine + UMP</text>
        <dbReference type="Rhea" id="RHEA:28386"/>
        <dbReference type="ChEBI" id="CHEBI:57865"/>
        <dbReference type="ChEBI" id="CHEBI:60392"/>
        <dbReference type="ChEBI" id="CHEBI:61386"/>
        <dbReference type="ChEBI" id="CHEBI:61387"/>
        <dbReference type="EC" id="2.7.8.13"/>
    </reaction>
</comment>
<accession>A0A9D1I008</accession>
<dbReference type="GO" id="GO:0005886">
    <property type="term" value="C:plasma membrane"/>
    <property type="evidence" value="ECO:0007669"/>
    <property type="project" value="UniProtKB-SubCell"/>
</dbReference>
<feature type="binding site" evidence="9">
    <location>
        <position position="171"/>
    </location>
    <ligand>
        <name>Mg(2+)</name>
        <dbReference type="ChEBI" id="CHEBI:18420"/>
    </ligand>
</feature>
<dbReference type="InterPro" id="IPR018480">
    <property type="entry name" value="PNAcMuramoyl-5peptid_Trfase_CS"/>
</dbReference>
<dbReference type="InterPro" id="IPR003524">
    <property type="entry name" value="PNAcMuramoyl-5peptid_Trfase"/>
</dbReference>
<keyword evidence="3 7" id="KW-0808">Transferase</keyword>
<dbReference type="EMBL" id="DVMP01000091">
    <property type="protein sequence ID" value="HIU25861.1"/>
    <property type="molecule type" value="Genomic_DNA"/>
</dbReference>
<dbReference type="Pfam" id="PF00953">
    <property type="entry name" value="Glycos_transf_4"/>
    <property type="match status" value="1"/>
</dbReference>
<feature type="transmembrane region" description="Helical" evidence="7">
    <location>
        <begin position="80"/>
        <end position="100"/>
    </location>
</feature>